<sequence>TVPDLEQVFGLHGSRSKFGPAGRQSTCGGLRTSRDVYQITLIEKCHNQFRSSGVVTGLFEGDKDASASTLLLQFPLLNDTLNYLNVGIIGQIKRVKRNKYNLFIFHMLLQECECINDEDINLALLDEPVLPFKIIYYKNYRGLQSFPDKLRWRRCFSVSLAQTSRWQYGAKVTQLATTRAVTS</sequence>
<dbReference type="OrthoDB" id="10583805at2759"/>
<evidence type="ECO:0000313" key="2">
    <source>
        <dbReference type="Proteomes" id="UP000478052"/>
    </source>
</evidence>
<proteinExistence type="predicted"/>
<dbReference type="EMBL" id="VUJU01001902">
    <property type="protein sequence ID" value="KAF0763369.1"/>
    <property type="molecule type" value="Genomic_DNA"/>
</dbReference>
<protein>
    <submittedName>
        <fullName evidence="1">Tudor domain-containing protein</fullName>
    </submittedName>
</protein>
<keyword evidence="2" id="KW-1185">Reference proteome</keyword>
<gene>
    <name evidence="1" type="ORF">FWK35_00010619</name>
</gene>
<accession>A0A6G0YZF3</accession>
<evidence type="ECO:0000313" key="1">
    <source>
        <dbReference type="EMBL" id="KAF0763369.1"/>
    </source>
</evidence>
<name>A0A6G0YZF3_APHCR</name>
<organism evidence="1 2">
    <name type="scientific">Aphis craccivora</name>
    <name type="common">Cowpea aphid</name>
    <dbReference type="NCBI Taxonomy" id="307492"/>
    <lineage>
        <taxon>Eukaryota</taxon>
        <taxon>Metazoa</taxon>
        <taxon>Ecdysozoa</taxon>
        <taxon>Arthropoda</taxon>
        <taxon>Hexapoda</taxon>
        <taxon>Insecta</taxon>
        <taxon>Pterygota</taxon>
        <taxon>Neoptera</taxon>
        <taxon>Paraneoptera</taxon>
        <taxon>Hemiptera</taxon>
        <taxon>Sternorrhyncha</taxon>
        <taxon>Aphidomorpha</taxon>
        <taxon>Aphidoidea</taxon>
        <taxon>Aphididae</taxon>
        <taxon>Aphidini</taxon>
        <taxon>Aphis</taxon>
        <taxon>Aphis</taxon>
    </lineage>
</organism>
<reference evidence="1 2" key="1">
    <citation type="submission" date="2019-08" db="EMBL/GenBank/DDBJ databases">
        <title>Whole genome of Aphis craccivora.</title>
        <authorList>
            <person name="Voronova N.V."/>
            <person name="Shulinski R.S."/>
            <person name="Bandarenka Y.V."/>
            <person name="Zhorov D.G."/>
            <person name="Warner D."/>
        </authorList>
    </citation>
    <scope>NUCLEOTIDE SEQUENCE [LARGE SCALE GENOMIC DNA]</scope>
    <source>
        <strain evidence="1">180601</strain>
        <tissue evidence="1">Whole Body</tissue>
    </source>
</reference>
<dbReference type="Proteomes" id="UP000478052">
    <property type="component" value="Unassembled WGS sequence"/>
</dbReference>
<dbReference type="AlphaFoldDB" id="A0A6G0YZF3"/>
<feature type="non-terminal residue" evidence="1">
    <location>
        <position position="1"/>
    </location>
</feature>
<comment type="caution">
    <text evidence="1">The sequence shown here is derived from an EMBL/GenBank/DDBJ whole genome shotgun (WGS) entry which is preliminary data.</text>
</comment>